<dbReference type="AlphaFoldDB" id="A0AAV6ZTG7"/>
<proteinExistence type="predicted"/>
<gene>
    <name evidence="1" type="ORF">GDO81_004054</name>
</gene>
<dbReference type="Proteomes" id="UP000824782">
    <property type="component" value="Unassembled WGS sequence"/>
</dbReference>
<evidence type="ECO:0000313" key="2">
    <source>
        <dbReference type="Proteomes" id="UP000824782"/>
    </source>
</evidence>
<keyword evidence="2" id="KW-1185">Reference proteome</keyword>
<evidence type="ECO:0000313" key="1">
    <source>
        <dbReference type="EMBL" id="KAG8551298.1"/>
    </source>
</evidence>
<comment type="caution">
    <text evidence="1">The sequence shown here is derived from an EMBL/GenBank/DDBJ whole genome shotgun (WGS) entry which is preliminary data.</text>
</comment>
<dbReference type="EMBL" id="WNYA01000011">
    <property type="protein sequence ID" value="KAG8551298.1"/>
    <property type="molecule type" value="Genomic_DNA"/>
</dbReference>
<protein>
    <submittedName>
        <fullName evidence="1">Uncharacterized protein</fullName>
    </submittedName>
</protein>
<name>A0AAV6ZTG7_ENGPU</name>
<accession>A0AAV6ZTG7</accession>
<reference evidence="1" key="1">
    <citation type="thesis" date="2020" institute="ProQuest LLC" country="789 East Eisenhower Parkway, Ann Arbor, MI, USA">
        <title>Comparative Genomics and Chromosome Evolution.</title>
        <authorList>
            <person name="Mudd A.B."/>
        </authorList>
    </citation>
    <scope>NUCLEOTIDE SEQUENCE</scope>
    <source>
        <strain evidence="1">237g6f4</strain>
        <tissue evidence="1">Blood</tissue>
    </source>
</reference>
<sequence length="94" mass="10264">MSGEGTCCPPRLTSVDASARARSACSRGLSGNVFGHARYSLWAGSSLRAFLLPSSLFRACARCTRCRPHLPIIECVAQVGVERWGRYQLHAVRL</sequence>
<organism evidence="1 2">
    <name type="scientific">Engystomops pustulosus</name>
    <name type="common">Tungara frog</name>
    <name type="synonym">Physalaemus pustulosus</name>
    <dbReference type="NCBI Taxonomy" id="76066"/>
    <lineage>
        <taxon>Eukaryota</taxon>
        <taxon>Metazoa</taxon>
        <taxon>Chordata</taxon>
        <taxon>Craniata</taxon>
        <taxon>Vertebrata</taxon>
        <taxon>Euteleostomi</taxon>
        <taxon>Amphibia</taxon>
        <taxon>Batrachia</taxon>
        <taxon>Anura</taxon>
        <taxon>Neobatrachia</taxon>
        <taxon>Hyloidea</taxon>
        <taxon>Leptodactylidae</taxon>
        <taxon>Leiuperinae</taxon>
        <taxon>Engystomops</taxon>
    </lineage>
</organism>